<evidence type="ECO:0000313" key="4">
    <source>
        <dbReference type="EMBL" id="MBC2292980.1"/>
    </source>
</evidence>
<keyword evidence="1" id="KW-1133">Transmembrane helix</keyword>
<dbReference type="Proteomes" id="UP000543005">
    <property type="component" value="Unassembled WGS sequence"/>
</dbReference>
<keyword evidence="1" id="KW-0472">Membrane</keyword>
<feature type="transmembrane region" description="Helical" evidence="1">
    <location>
        <begin position="7"/>
        <end position="29"/>
    </location>
</feature>
<sequence length="80" mass="8488">MDILRNVSMYILTGLTYIVGIVTLGWGLWDIGSGLWGSNKELKKVLIGIGIGALGAIILGWGAPACLAFFKTAGQNIPLR</sequence>
<evidence type="ECO:0000313" key="3">
    <source>
        <dbReference type="EMBL" id="MBC2178257.1"/>
    </source>
</evidence>
<protein>
    <submittedName>
        <fullName evidence="3">Uncharacterized protein</fullName>
    </submittedName>
</protein>
<proteinExistence type="predicted"/>
<gene>
    <name evidence="2" type="ORF">HCB27_16430</name>
    <name evidence="3" type="ORF">HCB27_16635</name>
    <name evidence="4" type="ORF">HCC36_07005</name>
</gene>
<dbReference type="RefSeq" id="WP_185549523.1">
    <property type="nucleotide sequence ID" value="NZ_JAARYD010000011.1"/>
</dbReference>
<dbReference type="AlphaFoldDB" id="A0A7X0Z945"/>
<reference evidence="5 6" key="1">
    <citation type="submission" date="2020-03" db="EMBL/GenBank/DDBJ databases">
        <title>Soil Listeria distribution.</title>
        <authorList>
            <person name="Liao J."/>
            <person name="Wiedmann M."/>
        </authorList>
    </citation>
    <scope>NUCLEOTIDE SEQUENCE [LARGE SCALE GENOMIC DNA]</scope>
    <source>
        <strain evidence="4 6">FSL L7-0051</strain>
        <strain evidence="3 5">FSL L7-0259</strain>
    </source>
</reference>
<name>A0A7X0Z945_9LIST</name>
<dbReference type="Proteomes" id="UP000541735">
    <property type="component" value="Unassembled WGS sequence"/>
</dbReference>
<comment type="caution">
    <text evidence="3">The sequence shown here is derived from an EMBL/GenBank/DDBJ whole genome shotgun (WGS) entry which is preliminary data.</text>
</comment>
<evidence type="ECO:0000313" key="2">
    <source>
        <dbReference type="EMBL" id="MBC2178216.1"/>
    </source>
</evidence>
<accession>A0A7X0Z945</accession>
<evidence type="ECO:0000313" key="5">
    <source>
        <dbReference type="Proteomes" id="UP000541735"/>
    </source>
</evidence>
<feature type="transmembrane region" description="Helical" evidence="1">
    <location>
        <begin position="49"/>
        <end position="70"/>
    </location>
</feature>
<dbReference type="EMBL" id="JAARYD010000012">
    <property type="protein sequence ID" value="MBC2178257.1"/>
    <property type="molecule type" value="Genomic_DNA"/>
</dbReference>
<evidence type="ECO:0000256" key="1">
    <source>
        <dbReference type="SAM" id="Phobius"/>
    </source>
</evidence>
<dbReference type="EMBL" id="JAARZT010000011">
    <property type="protein sequence ID" value="MBC2292980.1"/>
    <property type="molecule type" value="Genomic_DNA"/>
</dbReference>
<dbReference type="EMBL" id="JAARYD010000011">
    <property type="protein sequence ID" value="MBC2178216.1"/>
    <property type="molecule type" value="Genomic_DNA"/>
</dbReference>
<organism evidence="3 5">
    <name type="scientific">Listeria booriae</name>
    <dbReference type="NCBI Taxonomy" id="1552123"/>
    <lineage>
        <taxon>Bacteria</taxon>
        <taxon>Bacillati</taxon>
        <taxon>Bacillota</taxon>
        <taxon>Bacilli</taxon>
        <taxon>Bacillales</taxon>
        <taxon>Listeriaceae</taxon>
        <taxon>Listeria</taxon>
    </lineage>
</organism>
<evidence type="ECO:0000313" key="6">
    <source>
        <dbReference type="Proteomes" id="UP000543005"/>
    </source>
</evidence>
<keyword evidence="1" id="KW-0812">Transmembrane</keyword>